<organism evidence="2 3">
    <name type="scientific">[Eubacterium] siraeum DSM 15702</name>
    <dbReference type="NCBI Taxonomy" id="428128"/>
    <lineage>
        <taxon>Bacteria</taxon>
        <taxon>Bacillati</taxon>
        <taxon>Bacillota</taxon>
        <taxon>Clostridia</taxon>
        <taxon>Eubacteriales</taxon>
        <taxon>Oscillospiraceae</taxon>
        <taxon>Oscillospiraceae incertae sedis</taxon>
    </lineage>
</organism>
<keyword evidence="1" id="KW-0472">Membrane</keyword>
<dbReference type="EMBL" id="ABCA03000055">
    <property type="protein sequence ID" value="EDR99477.1"/>
    <property type="molecule type" value="Genomic_DNA"/>
</dbReference>
<reference evidence="2" key="2">
    <citation type="submission" date="2014-06" db="EMBL/GenBank/DDBJ databases">
        <title>Draft genome sequence of Eubacterium siraeum (DSM 15702).</title>
        <authorList>
            <person name="Sudarsanam P."/>
            <person name="Ley R."/>
            <person name="Guruge J."/>
            <person name="Turnbaugh P.J."/>
            <person name="Mahowald M."/>
            <person name="Liep D."/>
            <person name="Gordon J."/>
        </authorList>
    </citation>
    <scope>NUCLEOTIDE SEQUENCE</scope>
    <source>
        <strain evidence="2">DSM 15702</strain>
    </source>
</reference>
<feature type="transmembrane region" description="Helical" evidence="1">
    <location>
        <begin position="28"/>
        <end position="48"/>
    </location>
</feature>
<evidence type="ECO:0000313" key="2">
    <source>
        <dbReference type="EMBL" id="EDR99477.1"/>
    </source>
</evidence>
<evidence type="ECO:0000256" key="1">
    <source>
        <dbReference type="SAM" id="Phobius"/>
    </source>
</evidence>
<reference evidence="2" key="1">
    <citation type="submission" date="2007-10" db="EMBL/GenBank/DDBJ databases">
        <authorList>
            <person name="Fulton L."/>
            <person name="Clifton S."/>
            <person name="Fulton B."/>
            <person name="Xu J."/>
            <person name="Minx P."/>
            <person name="Pepin K.H."/>
            <person name="Johnson M."/>
            <person name="Thiruvilangam P."/>
            <person name="Bhonagiri V."/>
            <person name="Nash W.E."/>
            <person name="Mardis E.R."/>
            <person name="Wilson R.K."/>
        </authorList>
    </citation>
    <scope>NUCLEOTIDE SEQUENCE [LARGE SCALE GENOMIC DNA]</scope>
    <source>
        <strain evidence="2">DSM 15702</strain>
    </source>
</reference>
<dbReference type="AlphaFoldDB" id="B0MRQ9"/>
<sequence length="81" mass="8742">MIASLAALALLSAPLRQFLKVTASTLSTLTHVLAAVLAQVYVLLALPLRNNFKSRTAMSFQLMAVFFTVCENVNTQKNSAS</sequence>
<proteinExistence type="predicted"/>
<comment type="caution">
    <text evidence="2">The sequence shown here is derived from an EMBL/GenBank/DDBJ whole genome shotgun (WGS) entry which is preliminary data.</text>
</comment>
<name>B0MRQ9_9FIRM</name>
<protein>
    <submittedName>
        <fullName evidence="2">Uncharacterized protein</fullName>
    </submittedName>
</protein>
<evidence type="ECO:0000313" key="3">
    <source>
        <dbReference type="Proteomes" id="UP000005326"/>
    </source>
</evidence>
<accession>B0MRQ9</accession>
<dbReference type="Proteomes" id="UP000005326">
    <property type="component" value="Unassembled WGS sequence"/>
</dbReference>
<keyword evidence="3" id="KW-1185">Reference proteome</keyword>
<gene>
    <name evidence="2" type="ORF">EUBSIR_02541</name>
</gene>
<keyword evidence="1" id="KW-0812">Transmembrane</keyword>
<keyword evidence="1" id="KW-1133">Transmembrane helix</keyword>